<gene>
    <name evidence="2" type="ORF">JDO7802_00755</name>
</gene>
<name>A0A0M6YFM4_9RHOB</name>
<dbReference type="OrthoDB" id="7871801at2"/>
<evidence type="ECO:0000313" key="2">
    <source>
        <dbReference type="EMBL" id="CTQ48750.1"/>
    </source>
</evidence>
<dbReference type="EMBL" id="CXSU01000005">
    <property type="protein sequence ID" value="CTQ48750.1"/>
    <property type="molecule type" value="Genomic_DNA"/>
</dbReference>
<feature type="transmembrane region" description="Helical" evidence="1">
    <location>
        <begin position="27"/>
        <end position="47"/>
    </location>
</feature>
<dbReference type="STRING" id="420998.JDO7802_00755"/>
<feature type="transmembrane region" description="Helical" evidence="1">
    <location>
        <begin position="59"/>
        <end position="77"/>
    </location>
</feature>
<keyword evidence="1" id="KW-0812">Transmembrane</keyword>
<dbReference type="RefSeq" id="WP_055082683.1">
    <property type="nucleotide sequence ID" value="NZ_CXSU01000005.1"/>
</dbReference>
<keyword evidence="3" id="KW-1185">Reference proteome</keyword>
<dbReference type="AlphaFoldDB" id="A0A0M6YFM4"/>
<keyword evidence="1" id="KW-0472">Membrane</keyword>
<sequence length="94" mass="10052">MSVSPDIGTAAGAAQRRALRRARIADALRLLPFLGLLLFVLPDLVLSGGPATTGATAPWLIYLFAAWILLVLLSAWLGHLHARAERDAVDPQGR</sequence>
<evidence type="ECO:0000313" key="3">
    <source>
        <dbReference type="Proteomes" id="UP000049222"/>
    </source>
</evidence>
<evidence type="ECO:0000256" key="1">
    <source>
        <dbReference type="SAM" id="Phobius"/>
    </source>
</evidence>
<reference evidence="2 3" key="1">
    <citation type="submission" date="2015-07" db="EMBL/GenBank/DDBJ databases">
        <authorList>
            <person name="Noorani M."/>
        </authorList>
    </citation>
    <scope>NUCLEOTIDE SEQUENCE [LARGE SCALE GENOMIC DNA]</scope>
    <source>
        <strain evidence="2 3">CECT 7802</strain>
    </source>
</reference>
<accession>A0A0M6YFM4</accession>
<protein>
    <submittedName>
        <fullName evidence="2">Uncharacterized protein</fullName>
    </submittedName>
</protein>
<keyword evidence="1" id="KW-1133">Transmembrane helix</keyword>
<organism evidence="2 3">
    <name type="scientific">Jannaschia donghaensis</name>
    <dbReference type="NCBI Taxonomy" id="420998"/>
    <lineage>
        <taxon>Bacteria</taxon>
        <taxon>Pseudomonadati</taxon>
        <taxon>Pseudomonadota</taxon>
        <taxon>Alphaproteobacteria</taxon>
        <taxon>Rhodobacterales</taxon>
        <taxon>Roseobacteraceae</taxon>
        <taxon>Jannaschia</taxon>
    </lineage>
</organism>
<dbReference type="Proteomes" id="UP000049222">
    <property type="component" value="Unassembled WGS sequence"/>
</dbReference>
<proteinExistence type="predicted"/>